<dbReference type="EMBL" id="ABYO01000214">
    <property type="protein sequence ID" value="EEI86116.1"/>
    <property type="molecule type" value="Genomic_DNA"/>
</dbReference>
<dbReference type="HOGENOM" id="CLU_2340696_0_0_9"/>
<keyword evidence="2" id="KW-1185">Reference proteome</keyword>
<reference evidence="1 2" key="1">
    <citation type="submission" date="2008-10" db="EMBL/GenBank/DDBJ databases">
        <authorList>
            <person name="Qin X."/>
            <person name="Bachman B."/>
            <person name="Battles P."/>
            <person name="Bell A."/>
            <person name="Bess C."/>
            <person name="Bickham C."/>
            <person name="Chaboub L."/>
            <person name="Chen D."/>
            <person name="Coyle M."/>
            <person name="Deiros D.R."/>
            <person name="Dinh H."/>
            <person name="Forbes L."/>
            <person name="Fowler G."/>
            <person name="Francisco L."/>
            <person name="Fu Q."/>
            <person name="Gubbala S."/>
            <person name="Hale W."/>
            <person name="Han Y."/>
            <person name="Hemphill L."/>
            <person name="Highlander S.K."/>
            <person name="Hirani K."/>
            <person name="Hogues M."/>
            <person name="Jackson L."/>
            <person name="Jakkamsetti A."/>
            <person name="Javaid M."/>
            <person name="Jiang H."/>
            <person name="Korchina V."/>
            <person name="Kovar C."/>
            <person name="Lara F."/>
            <person name="Lee S."/>
            <person name="Mata R."/>
            <person name="Mathew T."/>
            <person name="Moen C."/>
            <person name="Morales K."/>
            <person name="Munidasa M."/>
            <person name="Nazareth L."/>
            <person name="Ngo R."/>
            <person name="Nguyen L."/>
            <person name="Okwuonu G."/>
            <person name="Ongeri F."/>
            <person name="Patil S."/>
            <person name="Petrosino J."/>
            <person name="Pham C."/>
            <person name="Pham P."/>
            <person name="Pu L.-L."/>
            <person name="Puazo M."/>
            <person name="Raj R."/>
            <person name="Reid J."/>
            <person name="Rouhana J."/>
            <person name="Saada N."/>
            <person name="Shang Y."/>
            <person name="Simmons D."/>
            <person name="Thornton R."/>
            <person name="Warren J."/>
            <person name="Weissenberger G."/>
            <person name="Zhang J."/>
            <person name="Zhang L."/>
            <person name="Zhou C."/>
            <person name="Zhu D."/>
            <person name="Muzny D."/>
            <person name="Worley K."/>
            <person name="Gibbs R."/>
        </authorList>
    </citation>
    <scope>NUCLEOTIDE SEQUENCE [LARGE SCALE GENOMIC DNA]</scope>
    <source>
        <strain evidence="1 2">ATCC 51172</strain>
    </source>
</reference>
<name>C2BG01_9FIRM</name>
<evidence type="ECO:0000313" key="2">
    <source>
        <dbReference type="Proteomes" id="UP000005984"/>
    </source>
</evidence>
<gene>
    <name evidence="1" type="ORF">HMPREF0072_1271</name>
</gene>
<organism evidence="1 2">
    <name type="scientific">Anaerococcus lactolyticus ATCC 51172</name>
    <dbReference type="NCBI Taxonomy" id="525254"/>
    <lineage>
        <taxon>Bacteria</taxon>
        <taxon>Bacillati</taxon>
        <taxon>Bacillota</taxon>
        <taxon>Tissierellia</taxon>
        <taxon>Tissierellales</taxon>
        <taxon>Peptoniphilaceae</taxon>
        <taxon>Anaerococcus</taxon>
    </lineage>
</organism>
<dbReference type="AlphaFoldDB" id="C2BG01"/>
<evidence type="ECO:0000313" key="1">
    <source>
        <dbReference type="EMBL" id="EEI86116.1"/>
    </source>
</evidence>
<comment type="caution">
    <text evidence="1">The sequence shown here is derived from an EMBL/GenBank/DDBJ whole genome shotgun (WGS) entry which is preliminary data.</text>
</comment>
<protein>
    <submittedName>
        <fullName evidence="1">Uncharacterized protein</fullName>
    </submittedName>
</protein>
<dbReference type="RefSeq" id="WP_004829043.1">
    <property type="nucleotide sequence ID" value="NZ_GG666049.1"/>
</dbReference>
<sequence>MLQVKDLINDITYAQGENEEEIVKSWNENLKEKFDWIEDEELLEEIAEEIHDLEGIKDMLNTINEAFDSQFIDAIDNNKALKWSHMTNTLVDKKYYQ</sequence>
<dbReference type="Proteomes" id="UP000005984">
    <property type="component" value="Unassembled WGS sequence"/>
</dbReference>
<proteinExistence type="predicted"/>
<accession>C2BG01</accession>
<dbReference type="STRING" id="525254.HMPREF0072_1271"/>